<sequence length="53" mass="5932">MPVMTSSKLNGKYRHSLQKRNSPCLVYIFQRPKCGPVADDVNFGYSVELVLSG</sequence>
<comment type="caution">
    <text evidence="1">The sequence shown here is derived from an EMBL/GenBank/DDBJ whole genome shotgun (WGS) entry which is preliminary data.</text>
</comment>
<name>A0A8T0H1I2_CERPU</name>
<organism evidence="1 2">
    <name type="scientific">Ceratodon purpureus</name>
    <name type="common">Fire moss</name>
    <name type="synonym">Dicranum purpureum</name>
    <dbReference type="NCBI Taxonomy" id="3225"/>
    <lineage>
        <taxon>Eukaryota</taxon>
        <taxon>Viridiplantae</taxon>
        <taxon>Streptophyta</taxon>
        <taxon>Embryophyta</taxon>
        <taxon>Bryophyta</taxon>
        <taxon>Bryophytina</taxon>
        <taxon>Bryopsida</taxon>
        <taxon>Dicranidae</taxon>
        <taxon>Pseudoditrichales</taxon>
        <taxon>Ditrichaceae</taxon>
        <taxon>Ceratodon</taxon>
    </lineage>
</organism>
<dbReference type="EMBL" id="CM026428">
    <property type="protein sequence ID" value="KAG0565961.1"/>
    <property type="molecule type" value="Genomic_DNA"/>
</dbReference>
<keyword evidence="2" id="KW-1185">Reference proteome</keyword>
<dbReference type="AlphaFoldDB" id="A0A8T0H1I2"/>
<protein>
    <submittedName>
        <fullName evidence="1">Uncharacterized protein</fullName>
    </submittedName>
</protein>
<reference evidence="1" key="1">
    <citation type="submission" date="2020-06" db="EMBL/GenBank/DDBJ databases">
        <title>WGS assembly of Ceratodon purpureus strain R40.</title>
        <authorList>
            <person name="Carey S.B."/>
            <person name="Jenkins J."/>
            <person name="Shu S."/>
            <person name="Lovell J.T."/>
            <person name="Sreedasyam A."/>
            <person name="Maumus F."/>
            <person name="Tiley G.P."/>
            <person name="Fernandez-Pozo N."/>
            <person name="Barry K."/>
            <person name="Chen C."/>
            <person name="Wang M."/>
            <person name="Lipzen A."/>
            <person name="Daum C."/>
            <person name="Saski C.A."/>
            <person name="Payton A.C."/>
            <person name="Mcbreen J.C."/>
            <person name="Conrad R.E."/>
            <person name="Kollar L.M."/>
            <person name="Olsson S."/>
            <person name="Huttunen S."/>
            <person name="Landis J.B."/>
            <person name="Wickett N.J."/>
            <person name="Johnson M.G."/>
            <person name="Rensing S.A."/>
            <person name="Grimwood J."/>
            <person name="Schmutz J."/>
            <person name="Mcdaniel S.F."/>
        </authorList>
    </citation>
    <scope>NUCLEOTIDE SEQUENCE</scope>
    <source>
        <strain evidence="1">R40</strain>
    </source>
</reference>
<dbReference type="Proteomes" id="UP000822688">
    <property type="component" value="Chromosome 7"/>
</dbReference>
<gene>
    <name evidence="1" type="ORF">KC19_7G027300</name>
</gene>
<proteinExistence type="predicted"/>
<accession>A0A8T0H1I2</accession>
<evidence type="ECO:0000313" key="1">
    <source>
        <dbReference type="EMBL" id="KAG0565961.1"/>
    </source>
</evidence>
<evidence type="ECO:0000313" key="2">
    <source>
        <dbReference type="Proteomes" id="UP000822688"/>
    </source>
</evidence>